<keyword evidence="7 14" id="KW-0418">Kinase</keyword>
<evidence type="ECO:0000256" key="10">
    <source>
        <dbReference type="ARBA" id="ARBA00023136"/>
    </source>
</evidence>
<evidence type="ECO:0000259" key="13">
    <source>
        <dbReference type="PROSITE" id="PS50885"/>
    </source>
</evidence>
<dbReference type="InterPro" id="IPR003594">
    <property type="entry name" value="HATPase_dom"/>
</dbReference>
<dbReference type="Gene3D" id="6.10.340.10">
    <property type="match status" value="1"/>
</dbReference>
<dbReference type="SMART" id="SM00388">
    <property type="entry name" value="HisKA"/>
    <property type="match status" value="1"/>
</dbReference>
<feature type="domain" description="HAMP" evidence="13">
    <location>
        <begin position="224"/>
        <end position="276"/>
    </location>
</feature>
<dbReference type="Proteomes" id="UP000273001">
    <property type="component" value="Chromosome"/>
</dbReference>
<dbReference type="GO" id="GO:0016301">
    <property type="term" value="F:kinase activity"/>
    <property type="evidence" value="ECO:0007669"/>
    <property type="project" value="UniProtKB-KW"/>
</dbReference>
<evidence type="ECO:0000313" key="14">
    <source>
        <dbReference type="EMBL" id="AYD90899.1"/>
    </source>
</evidence>
<reference evidence="14 15" key="1">
    <citation type="submission" date="2018-09" db="EMBL/GenBank/DDBJ databases">
        <authorList>
            <person name="Li J."/>
        </authorList>
    </citation>
    <scope>NUCLEOTIDE SEQUENCE [LARGE SCALE GENOMIC DNA]</scope>
    <source>
        <strain evidence="14 15">2129</strain>
    </source>
</reference>
<gene>
    <name evidence="14" type="ORF">D5R93_08180</name>
</gene>
<dbReference type="InterPro" id="IPR003661">
    <property type="entry name" value="HisK_dim/P_dom"/>
</dbReference>
<evidence type="ECO:0000256" key="2">
    <source>
        <dbReference type="ARBA" id="ARBA00004236"/>
    </source>
</evidence>
<accession>A0ABN5PRY0</accession>
<dbReference type="Gene3D" id="3.30.565.10">
    <property type="entry name" value="Histidine kinase-like ATPase, C-terminal domain"/>
    <property type="match status" value="1"/>
</dbReference>
<dbReference type="Gene3D" id="1.10.287.130">
    <property type="match status" value="1"/>
</dbReference>
<dbReference type="PANTHER" id="PTHR45436:SF5">
    <property type="entry name" value="SENSOR HISTIDINE KINASE TRCS"/>
    <property type="match status" value="1"/>
</dbReference>
<dbReference type="SUPFAM" id="SSF55874">
    <property type="entry name" value="ATPase domain of HSP90 chaperone/DNA topoisomerase II/histidine kinase"/>
    <property type="match status" value="1"/>
</dbReference>
<evidence type="ECO:0000256" key="3">
    <source>
        <dbReference type="ARBA" id="ARBA00012438"/>
    </source>
</evidence>
<dbReference type="SUPFAM" id="SSF158472">
    <property type="entry name" value="HAMP domain-like"/>
    <property type="match status" value="1"/>
</dbReference>
<dbReference type="PANTHER" id="PTHR45436">
    <property type="entry name" value="SENSOR HISTIDINE KINASE YKOH"/>
    <property type="match status" value="1"/>
</dbReference>
<dbReference type="CDD" id="cd00082">
    <property type="entry name" value="HisKA"/>
    <property type="match status" value="1"/>
</dbReference>
<evidence type="ECO:0000256" key="8">
    <source>
        <dbReference type="ARBA" id="ARBA00022989"/>
    </source>
</evidence>
<comment type="catalytic activity">
    <reaction evidence="1">
        <text>ATP + protein L-histidine = ADP + protein N-phospho-L-histidine.</text>
        <dbReference type="EC" id="2.7.13.3"/>
    </reaction>
</comment>
<dbReference type="RefSeq" id="WP_120205952.1">
    <property type="nucleotide sequence ID" value="NZ_CP032514.1"/>
</dbReference>
<dbReference type="PROSITE" id="PS50109">
    <property type="entry name" value="HIS_KIN"/>
    <property type="match status" value="1"/>
</dbReference>
<dbReference type="InterPro" id="IPR003660">
    <property type="entry name" value="HAMP_dom"/>
</dbReference>
<sequence length="506" mass="54791">MRLPRRPVTGGKKETSYPTRDSQVVASVTIGTRVMVAIVVVAGVALGVSGLFVWLLGQNSISSDVNAQLERSRDRFKALVEQGVDPDTGAPFSEPSQAVYAYIRQSVLGPDEAELGFVGSELTLLPPTRAALTPEDDQELISHLESHVTGDKVVIEDIRTSQARYRVMVAPTRTASGSAAGAALVHVVNLDTAHADLRRTMVMYMASAVFTVALVAALAWFAVERLLRPIGQLREATEAIGENDLTSRVPVRGRDDLTTLAVAINWMLDRVQRSVEAQRDLLDDVGHELRTPITVVRGHLELLDPDDAEDVAQTRELAIDEVDRMGTLVNDLLLLADVSETGVISPQQVDVSVLTQQVFEKAQGLGDRRWQLEEVAGICCEMDPTRITQAWLQLAANAVKYSDPGSRVALGSRVDGASLLMWVRDEGIGIAEEDLPLVRRRFGRTAAAVQKASGTGLGLSIVDSIAVAHHGCLEIRSFQGLGSLFTLRLPLHTVADHATSPRKDTD</sequence>
<keyword evidence="5" id="KW-0808">Transferase</keyword>
<dbReference type="EC" id="2.7.13.3" evidence="3"/>
<evidence type="ECO:0000259" key="12">
    <source>
        <dbReference type="PROSITE" id="PS50109"/>
    </source>
</evidence>
<feature type="domain" description="Histidine kinase" evidence="12">
    <location>
        <begin position="284"/>
        <end position="493"/>
    </location>
</feature>
<dbReference type="SMART" id="SM00387">
    <property type="entry name" value="HATPase_c"/>
    <property type="match status" value="1"/>
</dbReference>
<evidence type="ECO:0000256" key="1">
    <source>
        <dbReference type="ARBA" id="ARBA00000085"/>
    </source>
</evidence>
<feature type="transmembrane region" description="Helical" evidence="11">
    <location>
        <begin position="202"/>
        <end position="223"/>
    </location>
</feature>
<evidence type="ECO:0000256" key="9">
    <source>
        <dbReference type="ARBA" id="ARBA00023012"/>
    </source>
</evidence>
<protein>
    <recommendedName>
        <fullName evidence="3">histidine kinase</fullName>
        <ecNumber evidence="3">2.7.13.3</ecNumber>
    </recommendedName>
</protein>
<dbReference type="SMART" id="SM00304">
    <property type="entry name" value="HAMP"/>
    <property type="match status" value="1"/>
</dbReference>
<keyword evidence="9" id="KW-0902">Two-component regulatory system</keyword>
<dbReference type="CDD" id="cd06225">
    <property type="entry name" value="HAMP"/>
    <property type="match status" value="1"/>
</dbReference>
<keyword evidence="6 11" id="KW-0812">Transmembrane</keyword>
<dbReference type="Pfam" id="PF00512">
    <property type="entry name" value="HisKA"/>
    <property type="match status" value="1"/>
</dbReference>
<evidence type="ECO:0000256" key="6">
    <source>
        <dbReference type="ARBA" id="ARBA00022692"/>
    </source>
</evidence>
<dbReference type="InterPro" id="IPR005467">
    <property type="entry name" value="His_kinase_dom"/>
</dbReference>
<dbReference type="SUPFAM" id="SSF47384">
    <property type="entry name" value="Homodimeric domain of signal transducing histidine kinase"/>
    <property type="match status" value="1"/>
</dbReference>
<evidence type="ECO:0000313" key="15">
    <source>
        <dbReference type="Proteomes" id="UP000273001"/>
    </source>
</evidence>
<feature type="transmembrane region" description="Helical" evidence="11">
    <location>
        <begin position="34"/>
        <end position="56"/>
    </location>
</feature>
<dbReference type="InterPro" id="IPR036890">
    <property type="entry name" value="HATPase_C_sf"/>
</dbReference>
<dbReference type="InterPro" id="IPR050428">
    <property type="entry name" value="TCS_sensor_his_kinase"/>
</dbReference>
<evidence type="ECO:0000256" key="7">
    <source>
        <dbReference type="ARBA" id="ARBA00022777"/>
    </source>
</evidence>
<organism evidence="14 15">
    <name type="scientific">Actinomyces lilanjuaniae</name>
    <dbReference type="NCBI Taxonomy" id="2321394"/>
    <lineage>
        <taxon>Bacteria</taxon>
        <taxon>Bacillati</taxon>
        <taxon>Actinomycetota</taxon>
        <taxon>Actinomycetes</taxon>
        <taxon>Actinomycetales</taxon>
        <taxon>Actinomycetaceae</taxon>
        <taxon>Actinomyces</taxon>
    </lineage>
</organism>
<dbReference type="EMBL" id="CP032514">
    <property type="protein sequence ID" value="AYD90899.1"/>
    <property type="molecule type" value="Genomic_DNA"/>
</dbReference>
<evidence type="ECO:0000256" key="4">
    <source>
        <dbReference type="ARBA" id="ARBA00022553"/>
    </source>
</evidence>
<evidence type="ECO:0000256" key="11">
    <source>
        <dbReference type="SAM" id="Phobius"/>
    </source>
</evidence>
<keyword evidence="10 11" id="KW-0472">Membrane</keyword>
<evidence type="ECO:0000256" key="5">
    <source>
        <dbReference type="ARBA" id="ARBA00022679"/>
    </source>
</evidence>
<keyword evidence="4" id="KW-0597">Phosphoprotein</keyword>
<proteinExistence type="predicted"/>
<dbReference type="PROSITE" id="PS50885">
    <property type="entry name" value="HAMP"/>
    <property type="match status" value="1"/>
</dbReference>
<dbReference type="InterPro" id="IPR036097">
    <property type="entry name" value="HisK_dim/P_sf"/>
</dbReference>
<comment type="subcellular location">
    <subcellularLocation>
        <location evidence="2">Cell membrane</location>
    </subcellularLocation>
</comment>
<keyword evidence="15" id="KW-1185">Reference proteome</keyword>
<dbReference type="PRINTS" id="PR00344">
    <property type="entry name" value="BCTRLSENSOR"/>
</dbReference>
<name>A0ABN5PRY0_9ACTO</name>
<dbReference type="Pfam" id="PF02518">
    <property type="entry name" value="HATPase_c"/>
    <property type="match status" value="1"/>
</dbReference>
<keyword evidence="8 11" id="KW-1133">Transmembrane helix</keyword>
<dbReference type="InterPro" id="IPR004358">
    <property type="entry name" value="Sig_transdc_His_kin-like_C"/>
</dbReference>
<dbReference type="Pfam" id="PF00672">
    <property type="entry name" value="HAMP"/>
    <property type="match status" value="1"/>
</dbReference>